<dbReference type="PANTHER" id="PTHR15396:SF1">
    <property type="entry name" value="RIBONUCLEASE P PROTEIN SUBUNIT P40"/>
    <property type="match status" value="1"/>
</dbReference>
<dbReference type="PANTHER" id="PTHR15396">
    <property type="entry name" value="RIBONUCLEASE P PROTEIN SUBUNIT P40"/>
    <property type="match status" value="1"/>
</dbReference>
<dbReference type="RefSeq" id="XP_033590916.1">
    <property type="nucleotide sequence ID" value="XM_033729368.1"/>
</dbReference>
<dbReference type="GO" id="GO:0000172">
    <property type="term" value="C:ribonuclease MRP complex"/>
    <property type="evidence" value="ECO:0007669"/>
    <property type="project" value="TreeGrafter"/>
</dbReference>
<dbReference type="Pfam" id="PF08584">
    <property type="entry name" value="Ribonuc_P_40"/>
    <property type="match status" value="1"/>
</dbReference>
<dbReference type="EMBL" id="MU001634">
    <property type="protein sequence ID" value="KAF2484347.1"/>
    <property type="molecule type" value="Genomic_DNA"/>
</dbReference>
<proteinExistence type="predicted"/>
<dbReference type="GO" id="GO:0004526">
    <property type="term" value="F:ribonuclease P activity"/>
    <property type="evidence" value="ECO:0007669"/>
    <property type="project" value="TreeGrafter"/>
</dbReference>
<dbReference type="Proteomes" id="UP000799767">
    <property type="component" value="Unassembled WGS sequence"/>
</dbReference>
<evidence type="ECO:0000313" key="1">
    <source>
        <dbReference type="EMBL" id="KAF2484347.1"/>
    </source>
</evidence>
<gene>
    <name evidence="1" type="ORF">BDY17DRAFT_126580</name>
</gene>
<sequence length="344" mass="38704">MFLLNKDEKSPPKCYFTSSSLAAYIDHAQIPRKKKPFSTILAHTFTHTLDIALPNPSAETLQKVLSNAKDGTLHFAKVYLKLEDILTGDFFNAYIKTGNILMLSEGRPGVDPVFSLSDGILRLEIDRPTFERVGLEGKPIPSAGRKHIKVRYAVELNLRLPSMVRGKPGFERVLWAARNVLNHSLAWVFCNLREPNDSAGPIAQHQPVWKTSQPQVETLRNVLIPPFPDHVSENDHETAEELLEWLSLVNILSPRVQKGDNVDPAISRYEVPTTSNESAEGSTRDLVRLRWRGFMPSAFIEKLLLATLKSVGEDWYAIAARSFDGQAYTILQNGSHTMTWEYQG</sequence>
<dbReference type="GO" id="GO:0000171">
    <property type="term" value="F:ribonuclease MRP activity"/>
    <property type="evidence" value="ECO:0007669"/>
    <property type="project" value="TreeGrafter"/>
</dbReference>
<dbReference type="GO" id="GO:0000447">
    <property type="term" value="P:endonucleolytic cleavage in ITS1 to separate SSU-rRNA from 5.8S rRNA and LSU-rRNA from tricistronic rRNA transcript (SSU-rRNA, 5.8S rRNA, LSU-rRNA)"/>
    <property type="evidence" value="ECO:0007669"/>
    <property type="project" value="TreeGrafter"/>
</dbReference>
<accession>A0A6A6PYR2</accession>
<dbReference type="InterPro" id="IPR013893">
    <property type="entry name" value="RNase_P_Rpp40"/>
</dbReference>
<evidence type="ECO:0000313" key="2">
    <source>
        <dbReference type="Proteomes" id="UP000799767"/>
    </source>
</evidence>
<reference evidence="1" key="1">
    <citation type="journal article" date="2020" name="Stud. Mycol.">
        <title>101 Dothideomycetes genomes: a test case for predicting lifestyles and emergence of pathogens.</title>
        <authorList>
            <person name="Haridas S."/>
            <person name="Albert R."/>
            <person name="Binder M."/>
            <person name="Bloem J."/>
            <person name="Labutti K."/>
            <person name="Salamov A."/>
            <person name="Andreopoulos B."/>
            <person name="Baker S."/>
            <person name="Barry K."/>
            <person name="Bills G."/>
            <person name="Bluhm B."/>
            <person name="Cannon C."/>
            <person name="Castanera R."/>
            <person name="Culley D."/>
            <person name="Daum C."/>
            <person name="Ezra D."/>
            <person name="Gonzalez J."/>
            <person name="Henrissat B."/>
            <person name="Kuo A."/>
            <person name="Liang C."/>
            <person name="Lipzen A."/>
            <person name="Lutzoni F."/>
            <person name="Magnuson J."/>
            <person name="Mondo S."/>
            <person name="Nolan M."/>
            <person name="Ohm R."/>
            <person name="Pangilinan J."/>
            <person name="Park H.-J."/>
            <person name="Ramirez L."/>
            <person name="Alfaro M."/>
            <person name="Sun H."/>
            <person name="Tritt A."/>
            <person name="Yoshinaga Y."/>
            <person name="Zwiers L.-H."/>
            <person name="Turgeon B."/>
            <person name="Goodwin S."/>
            <person name="Spatafora J."/>
            <person name="Crous P."/>
            <person name="Grigoriev I."/>
        </authorList>
    </citation>
    <scope>NUCLEOTIDE SEQUENCE</scope>
    <source>
        <strain evidence="1">CBS 113389</strain>
    </source>
</reference>
<dbReference type="OrthoDB" id="63112at2759"/>
<name>A0A6A6PYR2_9PEZI</name>
<keyword evidence="2" id="KW-1185">Reference proteome</keyword>
<dbReference type="AlphaFoldDB" id="A0A6A6PYR2"/>
<organism evidence="1 2">
    <name type="scientific">Neohortaea acidophila</name>
    <dbReference type="NCBI Taxonomy" id="245834"/>
    <lineage>
        <taxon>Eukaryota</taxon>
        <taxon>Fungi</taxon>
        <taxon>Dikarya</taxon>
        <taxon>Ascomycota</taxon>
        <taxon>Pezizomycotina</taxon>
        <taxon>Dothideomycetes</taxon>
        <taxon>Dothideomycetidae</taxon>
        <taxon>Mycosphaerellales</taxon>
        <taxon>Teratosphaeriaceae</taxon>
        <taxon>Neohortaea</taxon>
    </lineage>
</organism>
<dbReference type="GO" id="GO:0030681">
    <property type="term" value="C:multimeric ribonuclease P complex"/>
    <property type="evidence" value="ECO:0007669"/>
    <property type="project" value="TreeGrafter"/>
</dbReference>
<protein>
    <submittedName>
        <fullName evidence="1">Ribonuclease P 40kDa subunit-domain-containing protein</fullName>
    </submittedName>
</protein>
<dbReference type="GO" id="GO:0001682">
    <property type="term" value="P:tRNA 5'-leader removal"/>
    <property type="evidence" value="ECO:0007669"/>
    <property type="project" value="InterPro"/>
</dbReference>
<dbReference type="GeneID" id="54470370"/>